<proteinExistence type="predicted"/>
<protein>
    <submittedName>
        <fullName evidence="1">Uncharacterized protein</fullName>
    </submittedName>
</protein>
<accession>A0ABR1VX49</accession>
<dbReference type="RefSeq" id="XP_066666749.1">
    <property type="nucleotide sequence ID" value="XM_066814787.1"/>
</dbReference>
<dbReference type="GeneID" id="92047847"/>
<evidence type="ECO:0000313" key="2">
    <source>
        <dbReference type="Proteomes" id="UP001433268"/>
    </source>
</evidence>
<comment type="caution">
    <text evidence="1">The sequence shown here is derived from an EMBL/GenBank/DDBJ whole genome shotgun (WGS) entry which is preliminary data.</text>
</comment>
<sequence length="249" mass="27188">MRAHSSRASLAISRARLNSQAKQCASLESSHMDAVSRVKPSPEIVEASELAGLVVQHELLHGSHARFPLVVPDPVRPYQVPEDRPAAVGQRRVVVYRHVHARGLPFDEDQGPDGLRVAQPGVMSFPGPLADEIVVVDRHGLAGPEEIAIPIYHRLVKGVYFPEIEDVRVGSPVFDVGLVTDGLRRLPVGPFGHDNVPSLGASLCDRRHVSGPIKRDSRGGVLYEVDDPRLFLGSEGPYLEPQLRGSREK</sequence>
<evidence type="ECO:0000313" key="1">
    <source>
        <dbReference type="EMBL" id="KAK8075809.1"/>
    </source>
</evidence>
<organism evidence="1 2">
    <name type="scientific">Apiospora hydei</name>
    <dbReference type="NCBI Taxonomy" id="1337664"/>
    <lineage>
        <taxon>Eukaryota</taxon>
        <taxon>Fungi</taxon>
        <taxon>Dikarya</taxon>
        <taxon>Ascomycota</taxon>
        <taxon>Pezizomycotina</taxon>
        <taxon>Sordariomycetes</taxon>
        <taxon>Xylariomycetidae</taxon>
        <taxon>Amphisphaeriales</taxon>
        <taxon>Apiosporaceae</taxon>
        <taxon>Apiospora</taxon>
    </lineage>
</organism>
<name>A0ABR1VX49_9PEZI</name>
<keyword evidence="2" id="KW-1185">Reference proteome</keyword>
<reference evidence="1 2" key="1">
    <citation type="submission" date="2023-01" db="EMBL/GenBank/DDBJ databases">
        <title>Analysis of 21 Apiospora genomes using comparative genomics revels a genus with tremendous synthesis potential of carbohydrate active enzymes and secondary metabolites.</title>
        <authorList>
            <person name="Sorensen T."/>
        </authorList>
    </citation>
    <scope>NUCLEOTIDE SEQUENCE [LARGE SCALE GENOMIC DNA]</scope>
    <source>
        <strain evidence="1 2">CBS 114990</strain>
    </source>
</reference>
<dbReference type="Proteomes" id="UP001433268">
    <property type="component" value="Unassembled WGS sequence"/>
</dbReference>
<gene>
    <name evidence="1" type="ORF">PG997_010472</name>
</gene>
<dbReference type="EMBL" id="JAQQWN010000007">
    <property type="protein sequence ID" value="KAK8075809.1"/>
    <property type="molecule type" value="Genomic_DNA"/>
</dbReference>